<organism evidence="3 4">
    <name type="scientific">Bilifractor porci</name>
    <dbReference type="NCBI Taxonomy" id="2606636"/>
    <lineage>
        <taxon>Bacteria</taxon>
        <taxon>Bacillati</taxon>
        <taxon>Bacillota</taxon>
        <taxon>Clostridia</taxon>
        <taxon>Lachnospirales</taxon>
        <taxon>Lachnospiraceae</taxon>
        <taxon>Bilifractor</taxon>
    </lineage>
</organism>
<dbReference type="InterPro" id="IPR003010">
    <property type="entry name" value="C-N_Hydrolase"/>
</dbReference>
<feature type="domain" description="CN hydrolase" evidence="2">
    <location>
        <begin position="1"/>
        <end position="255"/>
    </location>
</feature>
<evidence type="ECO:0000313" key="3">
    <source>
        <dbReference type="EMBL" id="MST82437.1"/>
    </source>
</evidence>
<dbReference type="EMBL" id="VUMV01000006">
    <property type="protein sequence ID" value="MST82437.1"/>
    <property type="molecule type" value="Genomic_DNA"/>
</dbReference>
<sequence>MESTIVLAQLSPLPDTEGNVRKAEAAVREACREKHVDMMVFPESYMVRIPGHPDIKKKNDFAQRLDGPFVQTMRKLAEHYGIWMVFGMLEKPEGSKLLQEEQERTSRVFNTTVLLDSRGEIVSVYRKTHLYDAFGIRESDRFLAGDSLFTPVDTPFGKIAVFVCYELRFPEIARRMALEGAQILLVPAAWYQGPSKKEQFQMLARTRALENTVFLLACNQCGGSTAGGSIAADPLGHMIAEAGEGEQLLTVSVDTGQIAEVRRALPCLEQRHPELYGSVFGDGAEKISGETGGN</sequence>
<dbReference type="Proteomes" id="UP000466864">
    <property type="component" value="Unassembled WGS sequence"/>
</dbReference>
<dbReference type="SUPFAM" id="SSF56317">
    <property type="entry name" value="Carbon-nitrogen hydrolase"/>
    <property type="match status" value="1"/>
</dbReference>
<dbReference type="PANTHER" id="PTHR23088">
    <property type="entry name" value="NITRILASE-RELATED"/>
    <property type="match status" value="1"/>
</dbReference>
<comment type="similarity">
    <text evidence="1">Belongs to the carbon-nitrogen hydrolase superfamily. NIT1/NIT2 family.</text>
</comment>
<dbReference type="AlphaFoldDB" id="A0A7X2P8Z0"/>
<name>A0A7X2P8Z0_9FIRM</name>
<evidence type="ECO:0000313" key="4">
    <source>
        <dbReference type="Proteomes" id="UP000466864"/>
    </source>
</evidence>
<protein>
    <submittedName>
        <fullName evidence="3">Carbon-nitrogen hydrolase family protein</fullName>
    </submittedName>
</protein>
<accession>A0A7X2P8Z0</accession>
<dbReference type="RefSeq" id="WP_154458350.1">
    <property type="nucleotide sequence ID" value="NZ_VUMV01000006.1"/>
</dbReference>
<dbReference type="Gene3D" id="3.60.110.10">
    <property type="entry name" value="Carbon-nitrogen hydrolase"/>
    <property type="match status" value="1"/>
</dbReference>
<proteinExistence type="inferred from homology"/>
<dbReference type="Pfam" id="PF00795">
    <property type="entry name" value="CN_hydrolase"/>
    <property type="match status" value="1"/>
</dbReference>
<dbReference type="PANTHER" id="PTHR23088:SF27">
    <property type="entry name" value="DEAMINATED GLUTATHIONE AMIDASE"/>
    <property type="match status" value="1"/>
</dbReference>
<comment type="caution">
    <text evidence="3">The sequence shown here is derived from an EMBL/GenBank/DDBJ whole genome shotgun (WGS) entry which is preliminary data.</text>
</comment>
<dbReference type="CDD" id="cd07581">
    <property type="entry name" value="nitrilase_3"/>
    <property type="match status" value="1"/>
</dbReference>
<reference evidence="3 4" key="1">
    <citation type="submission" date="2019-08" db="EMBL/GenBank/DDBJ databases">
        <title>In-depth cultivation of the pig gut microbiome towards novel bacterial diversity and tailored functional studies.</title>
        <authorList>
            <person name="Wylensek D."/>
            <person name="Hitch T.C.A."/>
            <person name="Clavel T."/>
        </authorList>
    </citation>
    <scope>NUCLEOTIDE SEQUENCE [LARGE SCALE GENOMIC DNA]</scope>
    <source>
        <strain evidence="3 4">Oil+RF-744-WCA-WT-13</strain>
    </source>
</reference>
<dbReference type="InterPro" id="IPR036526">
    <property type="entry name" value="C-N_Hydrolase_sf"/>
</dbReference>
<evidence type="ECO:0000259" key="2">
    <source>
        <dbReference type="PROSITE" id="PS50263"/>
    </source>
</evidence>
<gene>
    <name evidence="3" type="ORF">FYJ60_08930</name>
</gene>
<evidence type="ECO:0000256" key="1">
    <source>
        <dbReference type="ARBA" id="ARBA00010613"/>
    </source>
</evidence>
<dbReference type="PROSITE" id="PS50263">
    <property type="entry name" value="CN_HYDROLASE"/>
    <property type="match status" value="1"/>
</dbReference>
<keyword evidence="4" id="KW-1185">Reference proteome</keyword>
<keyword evidence="3" id="KW-0378">Hydrolase</keyword>
<dbReference type="GO" id="GO:0016787">
    <property type="term" value="F:hydrolase activity"/>
    <property type="evidence" value="ECO:0007669"/>
    <property type="project" value="UniProtKB-KW"/>
</dbReference>